<proteinExistence type="predicted"/>
<name>A0A7S3C932_9CHLO</name>
<dbReference type="GO" id="GO:0009523">
    <property type="term" value="C:photosystem II"/>
    <property type="evidence" value="ECO:0007669"/>
    <property type="project" value="UniProtKB-KW"/>
</dbReference>
<evidence type="ECO:0000313" key="7">
    <source>
        <dbReference type="EMBL" id="CAE0188001.1"/>
    </source>
</evidence>
<dbReference type="GO" id="GO:0015979">
    <property type="term" value="P:photosynthesis"/>
    <property type="evidence" value="ECO:0007669"/>
    <property type="project" value="UniProtKB-KW"/>
</dbReference>
<evidence type="ECO:0000256" key="2">
    <source>
        <dbReference type="ARBA" id="ARBA00022692"/>
    </source>
</evidence>
<keyword evidence="2 6" id="KW-0812">Transmembrane</keyword>
<evidence type="ECO:0000313" key="8">
    <source>
        <dbReference type="EMBL" id="WZN63051.1"/>
    </source>
</evidence>
<dbReference type="EMBL" id="HBHZ01001346">
    <property type="protein sequence ID" value="CAE0188001.1"/>
    <property type="molecule type" value="Transcribed_RNA"/>
</dbReference>
<sequence>MNASVMRMNANAAATRSVACALPARRTAQRGVRATRKATVMSAKVSQVEKLQAAMLVSAAGALGSPLIPAAEAATVSPSLRNLLKSVVAGGTILVVLGVALSTISKFDRTER</sequence>
<dbReference type="Gene3D" id="1.20.5.510">
    <property type="entry name" value="Single helix bin"/>
    <property type="match status" value="1"/>
</dbReference>
<keyword evidence="1" id="KW-0602">Photosynthesis</keyword>
<dbReference type="InterPro" id="IPR009518">
    <property type="entry name" value="PSII_PsbX"/>
</dbReference>
<evidence type="ECO:0000256" key="6">
    <source>
        <dbReference type="SAM" id="Phobius"/>
    </source>
</evidence>
<protein>
    <submittedName>
        <fullName evidence="8">Chloroplast photosystem II protein PsbX</fullName>
    </submittedName>
</protein>
<dbReference type="PANTHER" id="PTHR34455:SF1">
    <property type="entry name" value="OS07G0673550 PROTEIN"/>
    <property type="match status" value="1"/>
</dbReference>
<evidence type="ECO:0000256" key="4">
    <source>
        <dbReference type="ARBA" id="ARBA00023136"/>
    </source>
</evidence>
<reference evidence="7" key="1">
    <citation type="submission" date="2021-01" db="EMBL/GenBank/DDBJ databases">
        <authorList>
            <person name="Corre E."/>
            <person name="Pelletier E."/>
            <person name="Niang G."/>
            <person name="Scheremetjew M."/>
            <person name="Finn R."/>
            <person name="Kale V."/>
            <person name="Holt S."/>
            <person name="Cochrane G."/>
            <person name="Meng A."/>
            <person name="Brown T."/>
            <person name="Cohen L."/>
        </authorList>
    </citation>
    <scope>NUCLEOTIDE SEQUENCE</scope>
    <source>
        <strain evidence="7">RCC1871</strain>
    </source>
</reference>
<keyword evidence="3 6" id="KW-1133">Transmembrane helix</keyword>
<dbReference type="PANTHER" id="PTHR34455">
    <property type="entry name" value="OS07G0673550 PROTEIN"/>
    <property type="match status" value="1"/>
</dbReference>
<feature type="transmembrane region" description="Helical" evidence="6">
    <location>
        <begin position="83"/>
        <end position="104"/>
    </location>
</feature>
<organism evidence="7">
    <name type="scientific">Chloropicon roscoffensis</name>
    <dbReference type="NCBI Taxonomy" id="1461544"/>
    <lineage>
        <taxon>Eukaryota</taxon>
        <taxon>Viridiplantae</taxon>
        <taxon>Chlorophyta</taxon>
        <taxon>Chloropicophyceae</taxon>
        <taxon>Chloropicales</taxon>
        <taxon>Chloropicaceae</taxon>
        <taxon>Chloropicon</taxon>
    </lineage>
</organism>
<gene>
    <name evidence="7" type="ORF">CROS1456_LOCUS1069</name>
    <name evidence="8" type="ORF">HKI87_07g45960</name>
</gene>
<evidence type="ECO:0000256" key="5">
    <source>
        <dbReference type="ARBA" id="ARBA00023276"/>
    </source>
</evidence>
<dbReference type="Proteomes" id="UP001472866">
    <property type="component" value="Chromosome 07"/>
</dbReference>
<accession>A0A7S3C932</accession>
<dbReference type="AlphaFoldDB" id="A0A7S3C932"/>
<dbReference type="Pfam" id="PF06596">
    <property type="entry name" value="PsbX"/>
    <property type="match status" value="1"/>
</dbReference>
<feature type="transmembrane region" description="Helical" evidence="6">
    <location>
        <begin position="51"/>
        <end position="71"/>
    </location>
</feature>
<keyword evidence="9" id="KW-1185">Reference proteome</keyword>
<keyword evidence="5" id="KW-0604">Photosystem II</keyword>
<evidence type="ECO:0000256" key="3">
    <source>
        <dbReference type="ARBA" id="ARBA00022989"/>
    </source>
</evidence>
<evidence type="ECO:0000256" key="1">
    <source>
        <dbReference type="ARBA" id="ARBA00022531"/>
    </source>
</evidence>
<keyword evidence="4 6" id="KW-0472">Membrane</keyword>
<reference evidence="8 9" key="2">
    <citation type="submission" date="2024-03" db="EMBL/GenBank/DDBJ databases">
        <title>Complete genome sequence of the green alga Chloropicon roscoffensis RCC1871.</title>
        <authorList>
            <person name="Lemieux C."/>
            <person name="Pombert J.-F."/>
            <person name="Otis C."/>
            <person name="Turmel M."/>
        </authorList>
    </citation>
    <scope>NUCLEOTIDE SEQUENCE [LARGE SCALE GENOMIC DNA]</scope>
    <source>
        <strain evidence="8 9">RCC1871</strain>
    </source>
</reference>
<evidence type="ECO:0000313" key="9">
    <source>
        <dbReference type="Proteomes" id="UP001472866"/>
    </source>
</evidence>
<dbReference type="EMBL" id="CP151507">
    <property type="protein sequence ID" value="WZN63051.1"/>
    <property type="molecule type" value="Genomic_DNA"/>
</dbReference>